<reference evidence="1 2" key="1">
    <citation type="submission" date="2018-08" db="EMBL/GenBank/DDBJ databases">
        <authorList>
            <person name="Khan S.A."/>
            <person name="Jeon C.O."/>
            <person name="Chun B.H."/>
            <person name="Jeong S.E."/>
        </authorList>
    </citation>
    <scope>NUCLEOTIDE SEQUENCE [LARGE SCALE GENOMIC DNA]</scope>
    <source>
        <strain evidence="1 2">S-16</strain>
    </source>
</reference>
<dbReference type="RefSeq" id="WP_124539114.1">
    <property type="nucleotide sequence ID" value="NZ_QUSW01000001.1"/>
</dbReference>
<proteinExistence type="predicted"/>
<comment type="caution">
    <text evidence="1">The sequence shown here is derived from an EMBL/GenBank/DDBJ whole genome shotgun (WGS) entry which is preliminary data.</text>
</comment>
<dbReference type="OrthoDB" id="9154556at2"/>
<gene>
    <name evidence="1" type="ORF">DZC73_05305</name>
</gene>
<keyword evidence="2" id="KW-1185">Reference proteome</keyword>
<sequence>MSDDFFAPPPFKPAESLIQLKRSLRDLRPLAERGDGFELQGCRVIELAVEGDTIAVKFAKTQSRSPQWERVVLKSGADVRRCVDDAKKRLVRWTEE</sequence>
<reference evidence="1 2" key="2">
    <citation type="submission" date="2018-12" db="EMBL/GenBank/DDBJ databases">
        <title>Rhizobacter gummiphilus sp. nov., a rubber-degrading bacterium isolated from the soil of a botanical garden in Japan.</title>
        <authorList>
            <person name="Shunsuke S.S."/>
        </authorList>
    </citation>
    <scope>NUCLEOTIDE SEQUENCE [LARGE SCALE GENOMIC DNA]</scope>
    <source>
        <strain evidence="1 2">S-16</strain>
    </source>
</reference>
<name>A0A3N7HVM6_9BURK</name>
<dbReference type="EMBL" id="QUSW01000001">
    <property type="protein sequence ID" value="RQP26430.1"/>
    <property type="molecule type" value="Genomic_DNA"/>
</dbReference>
<dbReference type="AlphaFoldDB" id="A0A3N7HVM6"/>
<accession>A0A3N7HVM6</accession>
<dbReference type="Proteomes" id="UP000267464">
    <property type="component" value="Unassembled WGS sequence"/>
</dbReference>
<evidence type="ECO:0000313" key="2">
    <source>
        <dbReference type="Proteomes" id="UP000267464"/>
    </source>
</evidence>
<protein>
    <submittedName>
        <fullName evidence="1">Uncharacterized protein</fullName>
    </submittedName>
</protein>
<organism evidence="1 2">
    <name type="scientific">Piscinibacter terrae</name>
    <dbReference type="NCBI Taxonomy" id="2496871"/>
    <lineage>
        <taxon>Bacteria</taxon>
        <taxon>Pseudomonadati</taxon>
        <taxon>Pseudomonadota</taxon>
        <taxon>Betaproteobacteria</taxon>
        <taxon>Burkholderiales</taxon>
        <taxon>Sphaerotilaceae</taxon>
        <taxon>Piscinibacter</taxon>
    </lineage>
</organism>
<evidence type="ECO:0000313" key="1">
    <source>
        <dbReference type="EMBL" id="RQP26430.1"/>
    </source>
</evidence>